<name>A0ABU6GC23_9BACL</name>
<evidence type="ECO:0000259" key="1">
    <source>
        <dbReference type="SMART" id="SM00956"/>
    </source>
</evidence>
<dbReference type="NCBIfam" id="NF041107">
    <property type="entry name" value="RQC_minor_1"/>
    <property type="match status" value="1"/>
</dbReference>
<proteinExistence type="predicted"/>
<dbReference type="SMART" id="SM00956">
    <property type="entry name" value="RQC"/>
    <property type="match status" value="1"/>
</dbReference>
<keyword evidence="3" id="KW-1185">Reference proteome</keyword>
<feature type="domain" description="RQC" evidence="1">
    <location>
        <begin position="11"/>
        <end position="112"/>
    </location>
</feature>
<accession>A0ABU6GC23</accession>
<dbReference type="Proteomes" id="UP001338137">
    <property type="component" value="Unassembled WGS sequence"/>
</dbReference>
<dbReference type="EMBL" id="JARLKY010000088">
    <property type="protein sequence ID" value="MEC0231194.1"/>
    <property type="molecule type" value="Genomic_DNA"/>
</dbReference>
<protein>
    <submittedName>
        <fullName evidence="2">RQC-minor-1 family DNA-binding protein</fullName>
    </submittedName>
</protein>
<dbReference type="SUPFAM" id="SSF46785">
    <property type="entry name" value="Winged helix' DNA-binding domain"/>
    <property type="match status" value="1"/>
</dbReference>
<evidence type="ECO:0000313" key="3">
    <source>
        <dbReference type="Proteomes" id="UP001338137"/>
    </source>
</evidence>
<sequence>MKRGNLPLSELESRAILRAADDIIAEGGRTLLSKILKGSKEKKLLDLGLDRNPSYGFYRDLSLEQIMVKVDQMIHTGYLEVETRGKLPMIVFSSRGWAVERERRAEEFLQEWDRWIENNITPISMQYLKERNRGLVFLFLYKILCSGNQKYIPYLTQWENIDFKKVQAEIRKVIEVLKQLDELENPEWERLKRERATSLLIRTSDPIIMACQQCGDPFLFDETNPDYYMSEGLRFPESCLNCLEKV</sequence>
<organism evidence="2 3">
    <name type="scientific">Paenibacillus alba</name>
    <dbReference type="NCBI Taxonomy" id="1197127"/>
    <lineage>
        <taxon>Bacteria</taxon>
        <taxon>Bacillati</taxon>
        <taxon>Bacillota</taxon>
        <taxon>Bacilli</taxon>
        <taxon>Bacillales</taxon>
        <taxon>Paenibacillaceae</taxon>
        <taxon>Paenibacillus</taxon>
    </lineage>
</organism>
<dbReference type="InterPro" id="IPR018982">
    <property type="entry name" value="RQC_domain"/>
</dbReference>
<comment type="caution">
    <text evidence="2">The sequence shown here is derived from an EMBL/GenBank/DDBJ whole genome shotgun (WGS) entry which is preliminary data.</text>
</comment>
<reference evidence="2 3" key="1">
    <citation type="submission" date="2023-03" db="EMBL/GenBank/DDBJ databases">
        <title>Bacillus Genome Sequencing.</title>
        <authorList>
            <person name="Dunlap C."/>
        </authorList>
    </citation>
    <scope>NUCLEOTIDE SEQUENCE [LARGE SCALE GENOMIC DNA]</scope>
    <source>
        <strain evidence="2 3">BD-533</strain>
    </source>
</reference>
<evidence type="ECO:0000313" key="2">
    <source>
        <dbReference type="EMBL" id="MEC0231194.1"/>
    </source>
</evidence>
<dbReference type="RefSeq" id="WP_326075142.1">
    <property type="nucleotide sequence ID" value="NZ_JARLKY010000088.1"/>
</dbReference>
<keyword evidence="2" id="KW-0238">DNA-binding</keyword>
<gene>
    <name evidence="2" type="ORF">P4I72_29265</name>
</gene>
<dbReference type="GO" id="GO:0003677">
    <property type="term" value="F:DNA binding"/>
    <property type="evidence" value="ECO:0007669"/>
    <property type="project" value="UniProtKB-KW"/>
</dbReference>
<dbReference type="Pfam" id="PF09382">
    <property type="entry name" value="RQC"/>
    <property type="match status" value="1"/>
</dbReference>
<dbReference type="InterPro" id="IPR036390">
    <property type="entry name" value="WH_DNA-bd_sf"/>
</dbReference>
<dbReference type="Gene3D" id="1.10.10.10">
    <property type="entry name" value="Winged helix-like DNA-binding domain superfamily/Winged helix DNA-binding domain"/>
    <property type="match status" value="1"/>
</dbReference>
<dbReference type="InterPro" id="IPR036388">
    <property type="entry name" value="WH-like_DNA-bd_sf"/>
</dbReference>